<reference evidence="6" key="1">
    <citation type="journal article" date="2023" name="Mol. Biol. Evol.">
        <title>Third-Generation Sequencing Reveals the Adaptive Role of the Epigenome in Three Deep-Sea Polychaetes.</title>
        <authorList>
            <person name="Perez M."/>
            <person name="Aroh O."/>
            <person name="Sun Y."/>
            <person name="Lan Y."/>
            <person name="Juniper S.K."/>
            <person name="Young C.R."/>
            <person name="Angers B."/>
            <person name="Qian P.Y."/>
        </authorList>
    </citation>
    <scope>NUCLEOTIDE SEQUENCE</scope>
    <source>
        <strain evidence="6">R07B-5</strain>
    </source>
</reference>
<dbReference type="GO" id="GO:0015020">
    <property type="term" value="F:glucuronosyltransferase activity"/>
    <property type="evidence" value="ECO:0007669"/>
    <property type="project" value="UniProtKB-EC"/>
</dbReference>
<feature type="signal peptide" evidence="5">
    <location>
        <begin position="1"/>
        <end position="20"/>
    </location>
</feature>
<dbReference type="AlphaFoldDB" id="A0AAD9NWL5"/>
<comment type="catalytic activity">
    <reaction evidence="5">
        <text>glucuronate acceptor + UDP-alpha-D-glucuronate = acceptor beta-D-glucuronoside + UDP + H(+)</text>
        <dbReference type="Rhea" id="RHEA:21032"/>
        <dbReference type="ChEBI" id="CHEBI:15378"/>
        <dbReference type="ChEBI" id="CHEBI:58052"/>
        <dbReference type="ChEBI" id="CHEBI:58223"/>
        <dbReference type="ChEBI" id="CHEBI:132367"/>
        <dbReference type="ChEBI" id="CHEBI:132368"/>
        <dbReference type="EC" id="2.4.1.17"/>
    </reaction>
</comment>
<accession>A0AAD9NWL5</accession>
<dbReference type="SUPFAM" id="SSF53756">
    <property type="entry name" value="UDP-Glycosyltransferase/glycogen phosphorylase"/>
    <property type="match status" value="1"/>
</dbReference>
<protein>
    <recommendedName>
        <fullName evidence="5">UDP-glucuronosyltransferase</fullName>
        <ecNumber evidence="5">2.4.1.17</ecNumber>
    </recommendedName>
</protein>
<evidence type="ECO:0000313" key="6">
    <source>
        <dbReference type="EMBL" id="KAK2183805.1"/>
    </source>
</evidence>
<keyword evidence="7" id="KW-1185">Reference proteome</keyword>
<dbReference type="PANTHER" id="PTHR48043:SF145">
    <property type="entry name" value="FI06409P-RELATED"/>
    <property type="match status" value="1"/>
</dbReference>
<keyword evidence="5" id="KW-0812">Transmembrane</keyword>
<evidence type="ECO:0000313" key="7">
    <source>
        <dbReference type="Proteomes" id="UP001209878"/>
    </source>
</evidence>
<keyword evidence="2 4" id="KW-0328">Glycosyltransferase</keyword>
<dbReference type="EMBL" id="JAODUO010000294">
    <property type="protein sequence ID" value="KAK2183805.1"/>
    <property type="molecule type" value="Genomic_DNA"/>
</dbReference>
<comment type="similarity">
    <text evidence="1 4">Belongs to the UDP-glycosyltransferase family.</text>
</comment>
<feature type="transmembrane region" description="Helical" evidence="5">
    <location>
        <begin position="472"/>
        <end position="495"/>
    </location>
</feature>
<dbReference type="InterPro" id="IPR050271">
    <property type="entry name" value="UDP-glycosyltransferase"/>
</dbReference>
<dbReference type="Proteomes" id="UP001209878">
    <property type="component" value="Unassembled WGS sequence"/>
</dbReference>
<keyword evidence="5" id="KW-0732">Signal</keyword>
<dbReference type="PANTHER" id="PTHR48043">
    <property type="entry name" value="EG:EG0003.4 PROTEIN-RELATED"/>
    <property type="match status" value="1"/>
</dbReference>
<gene>
    <name evidence="6" type="ORF">NP493_295g02010</name>
</gene>
<sequence>MLLSLFISSVVFLRGHLVTSERILLAGVHVPSHLQQLQEVGEALDKRGHSVYIVIDEDFPNREKLVKPGITAVTFHSTDIHFPRYWSETATHGLMSMILGKEAQSVILSMQMGMQDCSNMMQDDVFMSKVTALKFDLLIFDGFFYCPCNVILASRLSIPAVFVSCSFLGWNARVSINPAVTPLVIFDYSDRMTFLQRLVNIVVYVGSTVYKVNEHNTTLLQKFAPGATSWTELQQQTTVLYIITRDHLLEWPEPQMPNVIRIPGVTTRPAGELPRQLKELMDAASDGAIVLSFGGTVSAQFPTEVISKFFNAFSQLKQTVIFKMNGTYVTMPINIPRNVHLLSWLPQNDLLGHPNTVLFITHCGNNGQYESLYHGVPMIGFPLFAEQSHNAFRMVDHGYGLRMNILKFAADELVNNIHKVLNEKSFKMATQKASDILKSQPMTAQDTAAYWVDHVLKHGSEHLQTGAMDMSLYQFFMLDILLFVLVVSFLSGYVLKTIFTVVCRKCLRKQTKQKQL</sequence>
<keyword evidence="5" id="KW-0472">Membrane</keyword>
<proteinExistence type="inferred from homology"/>
<dbReference type="InterPro" id="IPR035595">
    <property type="entry name" value="UDP_glycos_trans_CS"/>
</dbReference>
<dbReference type="Gene3D" id="3.40.50.2000">
    <property type="entry name" value="Glycogen Phosphorylase B"/>
    <property type="match status" value="2"/>
</dbReference>
<dbReference type="Pfam" id="PF00201">
    <property type="entry name" value="UDPGT"/>
    <property type="match status" value="1"/>
</dbReference>
<comment type="caution">
    <text evidence="6">The sequence shown here is derived from an EMBL/GenBank/DDBJ whole genome shotgun (WGS) entry which is preliminary data.</text>
</comment>
<evidence type="ECO:0000256" key="2">
    <source>
        <dbReference type="ARBA" id="ARBA00022676"/>
    </source>
</evidence>
<comment type="subcellular location">
    <subcellularLocation>
        <location evidence="5">Membrane</location>
        <topology evidence="5">Single-pass membrane protein</topology>
    </subcellularLocation>
</comment>
<feature type="chain" id="PRO_5041779346" description="UDP-glucuronosyltransferase" evidence="5">
    <location>
        <begin position="21"/>
        <end position="516"/>
    </location>
</feature>
<evidence type="ECO:0000256" key="5">
    <source>
        <dbReference type="RuleBase" id="RU362059"/>
    </source>
</evidence>
<evidence type="ECO:0000256" key="1">
    <source>
        <dbReference type="ARBA" id="ARBA00009995"/>
    </source>
</evidence>
<dbReference type="CDD" id="cd03784">
    <property type="entry name" value="GT1_Gtf-like"/>
    <property type="match status" value="1"/>
</dbReference>
<dbReference type="EC" id="2.4.1.17" evidence="5"/>
<keyword evidence="5" id="KW-1133">Transmembrane helix</keyword>
<dbReference type="PROSITE" id="PS00375">
    <property type="entry name" value="UDPGT"/>
    <property type="match status" value="1"/>
</dbReference>
<dbReference type="InterPro" id="IPR002213">
    <property type="entry name" value="UDP_glucos_trans"/>
</dbReference>
<dbReference type="GO" id="GO:0016020">
    <property type="term" value="C:membrane"/>
    <property type="evidence" value="ECO:0007669"/>
    <property type="project" value="UniProtKB-SubCell"/>
</dbReference>
<name>A0AAD9NWL5_RIDPI</name>
<evidence type="ECO:0000256" key="3">
    <source>
        <dbReference type="ARBA" id="ARBA00022679"/>
    </source>
</evidence>
<keyword evidence="3 4" id="KW-0808">Transferase</keyword>
<organism evidence="6 7">
    <name type="scientific">Ridgeia piscesae</name>
    <name type="common">Tubeworm</name>
    <dbReference type="NCBI Taxonomy" id="27915"/>
    <lineage>
        <taxon>Eukaryota</taxon>
        <taxon>Metazoa</taxon>
        <taxon>Spiralia</taxon>
        <taxon>Lophotrochozoa</taxon>
        <taxon>Annelida</taxon>
        <taxon>Polychaeta</taxon>
        <taxon>Sedentaria</taxon>
        <taxon>Canalipalpata</taxon>
        <taxon>Sabellida</taxon>
        <taxon>Siboglinidae</taxon>
        <taxon>Ridgeia</taxon>
    </lineage>
</organism>
<dbReference type="FunFam" id="3.40.50.2000:FF:000021">
    <property type="entry name" value="UDP-glucuronosyltransferase"/>
    <property type="match status" value="1"/>
</dbReference>
<evidence type="ECO:0000256" key="4">
    <source>
        <dbReference type="RuleBase" id="RU003718"/>
    </source>
</evidence>